<sequence length="463" mass="51367">MSPDISRNSQAQSFATFHTQASTNASESQKPVIQPSSPISRDPSPKIPQRPPIEPVELGWCKDIYRRHARYIRHLILFMPVIIEAWLEDAFEPVPSPTPLDDNSARSSGTGTQSANLFDTDLNNSAESLTELATAKATRTRRSITLFIEASIGEADGGYGGGSDAKVLSCLKNLTILTCNGRILSLPPSVTSPSLIGEFSTWPDPNVNDTLEALEMSCIESDLHLKTILRQAPALKLLNVNCSNTHLAFQNTTPVAGIAASALSFLLLVEYHDDKWSPALAAQLVEHCPLLEVVRVRQDLRSSFSPPLQSLFGTVVKAGARCLGALIVDSASVLSSLSKLRVLEEFWCQIVEVPFLSEEEGQQVQEIRQRETRAMGSVQEYIRTDEDEELMEFSEECVSRRKQIIAQLSKLISLRYLSLSPDFRIGNKLFGSRMRLDQLASLKKLEYFSFESMDHRLDTAEIE</sequence>
<feature type="region of interest" description="Disordered" evidence="1">
    <location>
        <begin position="1"/>
        <end position="53"/>
    </location>
</feature>
<keyword evidence="3" id="KW-1185">Reference proteome</keyword>
<feature type="compositionally biased region" description="Polar residues" evidence="1">
    <location>
        <begin position="105"/>
        <end position="118"/>
    </location>
</feature>
<evidence type="ECO:0000256" key="1">
    <source>
        <dbReference type="SAM" id="MobiDB-lite"/>
    </source>
</evidence>
<reference evidence="2" key="1">
    <citation type="journal article" date="2020" name="Fungal Divers.">
        <title>Resolving the Mortierellaceae phylogeny through synthesis of multi-gene phylogenetics and phylogenomics.</title>
        <authorList>
            <person name="Vandepol N."/>
            <person name="Liber J."/>
            <person name="Desiro A."/>
            <person name="Na H."/>
            <person name="Kennedy M."/>
            <person name="Barry K."/>
            <person name="Grigoriev I.V."/>
            <person name="Miller A.N."/>
            <person name="O'Donnell K."/>
            <person name="Stajich J.E."/>
            <person name="Bonito G."/>
        </authorList>
    </citation>
    <scope>NUCLEOTIDE SEQUENCE</scope>
    <source>
        <strain evidence="2">NRRL 6426</strain>
    </source>
</reference>
<protein>
    <submittedName>
        <fullName evidence="2">Uncharacterized protein</fullName>
    </submittedName>
</protein>
<organism evidence="2 3">
    <name type="scientific">Linnemannia schmuckeri</name>
    <dbReference type="NCBI Taxonomy" id="64567"/>
    <lineage>
        <taxon>Eukaryota</taxon>
        <taxon>Fungi</taxon>
        <taxon>Fungi incertae sedis</taxon>
        <taxon>Mucoromycota</taxon>
        <taxon>Mortierellomycotina</taxon>
        <taxon>Mortierellomycetes</taxon>
        <taxon>Mortierellales</taxon>
        <taxon>Mortierellaceae</taxon>
        <taxon>Linnemannia</taxon>
    </lineage>
</organism>
<dbReference type="OrthoDB" id="2426225at2759"/>
<name>A0A9P5RU42_9FUNG</name>
<accession>A0A9P5RU42</accession>
<proteinExistence type="predicted"/>
<gene>
    <name evidence="2" type="ORF">BG015_000060</name>
</gene>
<feature type="region of interest" description="Disordered" evidence="1">
    <location>
        <begin position="97"/>
        <end position="118"/>
    </location>
</feature>
<dbReference type="Proteomes" id="UP000748756">
    <property type="component" value="Unassembled WGS sequence"/>
</dbReference>
<evidence type="ECO:0000313" key="2">
    <source>
        <dbReference type="EMBL" id="KAF9144629.1"/>
    </source>
</evidence>
<dbReference type="EMBL" id="JAAAUQ010001000">
    <property type="protein sequence ID" value="KAF9144629.1"/>
    <property type="molecule type" value="Genomic_DNA"/>
</dbReference>
<comment type="caution">
    <text evidence="2">The sequence shown here is derived from an EMBL/GenBank/DDBJ whole genome shotgun (WGS) entry which is preliminary data.</text>
</comment>
<evidence type="ECO:0000313" key="3">
    <source>
        <dbReference type="Proteomes" id="UP000748756"/>
    </source>
</evidence>
<dbReference type="AlphaFoldDB" id="A0A9P5RU42"/>
<feature type="compositionally biased region" description="Polar residues" evidence="1">
    <location>
        <begin position="1"/>
        <end position="39"/>
    </location>
</feature>